<dbReference type="Proteomes" id="UP000000844">
    <property type="component" value="Chromosome"/>
</dbReference>
<reference evidence="1 2" key="1">
    <citation type="journal article" date="2009" name="Stand. Genomic Sci.">
        <title>Complete genome sequence of Stackebrandtia nassauensis type strain (LLR-40K-21).</title>
        <authorList>
            <person name="Munk C."/>
            <person name="Lapidus A."/>
            <person name="Copeland A."/>
            <person name="Jando M."/>
            <person name="Mayilraj S."/>
            <person name="Glavina Del Rio T."/>
            <person name="Nolan M."/>
            <person name="Chen F."/>
            <person name="Lucas S."/>
            <person name="Tice H."/>
            <person name="Cheng J.F."/>
            <person name="Han C."/>
            <person name="Detter J.C."/>
            <person name="Bruce D."/>
            <person name="Goodwin L."/>
            <person name="Chain P."/>
            <person name="Pitluck S."/>
            <person name="Goker M."/>
            <person name="Ovchinikova G."/>
            <person name="Pati A."/>
            <person name="Ivanova N."/>
            <person name="Mavromatis K."/>
            <person name="Chen A."/>
            <person name="Palaniappan K."/>
            <person name="Land M."/>
            <person name="Hauser L."/>
            <person name="Chang Y.J."/>
            <person name="Jeffries C.D."/>
            <person name="Bristow J."/>
            <person name="Eisen J.A."/>
            <person name="Markowitz V."/>
            <person name="Hugenholtz P."/>
            <person name="Kyrpides N.C."/>
            <person name="Klenk H.P."/>
        </authorList>
    </citation>
    <scope>NUCLEOTIDE SEQUENCE [LARGE SCALE GENOMIC DNA]</scope>
    <source>
        <strain evidence="2">DSM 44728 / CIP 108903 / NRRL B-16338 / NBRC 102104 / LLR-40K-21</strain>
    </source>
</reference>
<accession>D3Q2E4</accession>
<gene>
    <name evidence="1" type="ordered locus">Snas_4228</name>
</gene>
<evidence type="ECO:0000313" key="2">
    <source>
        <dbReference type="Proteomes" id="UP000000844"/>
    </source>
</evidence>
<proteinExistence type="predicted"/>
<organism evidence="1 2">
    <name type="scientific">Stackebrandtia nassauensis (strain DSM 44728 / CIP 108903 / NRRL B-16338 / NBRC 102104 / LLR-40K-21)</name>
    <dbReference type="NCBI Taxonomy" id="446470"/>
    <lineage>
        <taxon>Bacteria</taxon>
        <taxon>Bacillati</taxon>
        <taxon>Actinomycetota</taxon>
        <taxon>Actinomycetes</taxon>
        <taxon>Glycomycetales</taxon>
        <taxon>Glycomycetaceae</taxon>
        <taxon>Stackebrandtia</taxon>
    </lineage>
</organism>
<dbReference type="RefSeq" id="WP_013019448.1">
    <property type="nucleotide sequence ID" value="NC_013947.1"/>
</dbReference>
<evidence type="ECO:0000313" key="1">
    <source>
        <dbReference type="EMBL" id="ADD43877.1"/>
    </source>
</evidence>
<dbReference type="KEGG" id="sna:Snas_4228"/>
<sequence length="138" mass="14090">MTASASPPLASIDALETLLAEPLVGRRRQRAGAVLAGVSAEVRAVAGRRWTNGAPDLAVSITLKAAERAIVNPQGLSAENLGDYGRRFGGSGPAGVYLTEGEVDALVKLTEASGVVSVPVERDVTLGGTPVSDPAVRM</sequence>
<dbReference type="STRING" id="446470.Snas_4228"/>
<keyword evidence="2" id="KW-1185">Reference proteome</keyword>
<dbReference type="HOGENOM" id="CLU_1853987_0_0_11"/>
<dbReference type="EMBL" id="CP001778">
    <property type="protein sequence ID" value="ADD43877.1"/>
    <property type="molecule type" value="Genomic_DNA"/>
</dbReference>
<dbReference type="AlphaFoldDB" id="D3Q2E4"/>
<dbReference type="OrthoDB" id="5198656at2"/>
<name>D3Q2E4_STANL</name>
<dbReference type="eggNOG" id="ENOG5033FTN">
    <property type="taxonomic scope" value="Bacteria"/>
</dbReference>
<protein>
    <submittedName>
        <fullName evidence="1">Uncharacterized protein</fullName>
    </submittedName>
</protein>